<organism evidence="1 2">
    <name type="scientific">Kibdelosporangium phytohabitans</name>
    <dbReference type="NCBI Taxonomy" id="860235"/>
    <lineage>
        <taxon>Bacteria</taxon>
        <taxon>Bacillati</taxon>
        <taxon>Actinomycetota</taxon>
        <taxon>Actinomycetes</taxon>
        <taxon>Pseudonocardiales</taxon>
        <taxon>Pseudonocardiaceae</taxon>
        <taxon>Kibdelosporangium</taxon>
    </lineage>
</organism>
<dbReference type="EMBL" id="CP012752">
    <property type="protein sequence ID" value="ALG07942.1"/>
    <property type="molecule type" value="Genomic_DNA"/>
</dbReference>
<name>A0A0N9HXH7_9PSEU</name>
<keyword evidence="2" id="KW-1185">Reference proteome</keyword>
<sequence length="83" mass="9160">MRRALPYWPLNKGEIARSMNVSSPAHGSSAQPPLSRIGWPSACNTVCRNVWFGQPSHSAVPPTWLSMPSFQKFVNGWKYSAGS</sequence>
<accession>A0A0N9HXH7</accession>
<gene>
    <name evidence="1" type="ORF">AOZ06_14355</name>
</gene>
<proteinExistence type="predicted"/>
<evidence type="ECO:0000313" key="1">
    <source>
        <dbReference type="EMBL" id="ALG07942.1"/>
    </source>
</evidence>
<dbReference type="AlphaFoldDB" id="A0A0N9HXH7"/>
<dbReference type="KEGG" id="kphy:AOZ06_14355"/>
<dbReference type="STRING" id="860235.AOZ06_14355"/>
<protein>
    <submittedName>
        <fullName evidence="1">Uncharacterized protein</fullName>
    </submittedName>
</protein>
<evidence type="ECO:0000313" key="2">
    <source>
        <dbReference type="Proteomes" id="UP000063699"/>
    </source>
</evidence>
<dbReference type="RefSeq" id="WP_054289852.1">
    <property type="nucleotide sequence ID" value="NZ_CP012752.1"/>
</dbReference>
<dbReference type="Proteomes" id="UP000063699">
    <property type="component" value="Chromosome"/>
</dbReference>
<reference evidence="1 2" key="1">
    <citation type="submission" date="2015-07" db="EMBL/GenBank/DDBJ databases">
        <title>Genome sequencing of Kibdelosporangium phytohabitans.</title>
        <authorList>
            <person name="Qin S."/>
            <person name="Xing K."/>
        </authorList>
    </citation>
    <scope>NUCLEOTIDE SEQUENCE [LARGE SCALE GENOMIC DNA]</scope>
    <source>
        <strain evidence="1 2">KLBMP1111</strain>
    </source>
</reference>